<keyword evidence="1" id="KW-0812">Transmembrane</keyword>
<dbReference type="Proteomes" id="UP001597601">
    <property type="component" value="Unassembled WGS sequence"/>
</dbReference>
<feature type="transmembrane region" description="Helical" evidence="1">
    <location>
        <begin position="102"/>
        <end position="125"/>
    </location>
</feature>
<evidence type="ECO:0000256" key="1">
    <source>
        <dbReference type="SAM" id="Phobius"/>
    </source>
</evidence>
<feature type="transmembrane region" description="Helical" evidence="1">
    <location>
        <begin position="27"/>
        <end position="45"/>
    </location>
</feature>
<organism evidence="2 3">
    <name type="scientific">Mucilaginibacter antarcticus</name>
    <dbReference type="NCBI Taxonomy" id="1855725"/>
    <lineage>
        <taxon>Bacteria</taxon>
        <taxon>Pseudomonadati</taxon>
        <taxon>Bacteroidota</taxon>
        <taxon>Sphingobacteriia</taxon>
        <taxon>Sphingobacteriales</taxon>
        <taxon>Sphingobacteriaceae</taxon>
        <taxon>Mucilaginibacter</taxon>
    </lineage>
</organism>
<comment type="caution">
    <text evidence="2">The sequence shown here is derived from an EMBL/GenBank/DDBJ whole genome shotgun (WGS) entry which is preliminary data.</text>
</comment>
<dbReference type="EMBL" id="JBHUON010000004">
    <property type="protein sequence ID" value="MFD2864105.1"/>
    <property type="molecule type" value="Genomic_DNA"/>
</dbReference>
<evidence type="ECO:0000313" key="2">
    <source>
        <dbReference type="EMBL" id="MFD2864105.1"/>
    </source>
</evidence>
<keyword evidence="1" id="KW-1133">Transmembrane helix</keyword>
<sequence length="399" mass="44854">MSTITLTQNQISKQTQVGTTVSQSLPFYIYAVVFASFAIVVGLIWDISWHTSIGRDGLFSPPHLATYIGAVTSGIFSGYYVLRISFAGSTDEKQRSINFWNIFYGSLGALFCIWGAFTMITSAPFDDWWHNTFGLDVQILSPPHTVLLLGMVTIQFGAMISVIALQNLENIQHQYSAKAISWCFILSAGFLLVMLFTIASEYLHRHDMHNTLFYKVAGGLFPLFLVAVSKASNSKWGATGMAAVYTIFMAMMVWILPIFPAEPKLGPVLNHITNYQSFHFPLLLIFPALAIDLINHRLQNLNSAVKALLLGIVFIVVLVTVQWPFGTFLTTDYARNWFFGTTSWYFGADPDYPFRYAFRPESVAHGVALWQGLGYAIMFAFLSSWLGLSWGRWMRSVKR</sequence>
<protein>
    <recommendedName>
        <fullName evidence="4">Tellurite resistance protein TehA-like permease</fullName>
    </recommendedName>
</protein>
<evidence type="ECO:0008006" key="4">
    <source>
        <dbReference type="Google" id="ProtNLM"/>
    </source>
</evidence>
<feature type="transmembrane region" description="Helical" evidence="1">
    <location>
        <begin position="145"/>
        <end position="168"/>
    </location>
</feature>
<feature type="transmembrane region" description="Helical" evidence="1">
    <location>
        <begin position="65"/>
        <end position="82"/>
    </location>
</feature>
<feature type="transmembrane region" description="Helical" evidence="1">
    <location>
        <begin position="180"/>
        <end position="200"/>
    </location>
</feature>
<keyword evidence="3" id="KW-1185">Reference proteome</keyword>
<feature type="transmembrane region" description="Helical" evidence="1">
    <location>
        <begin position="368"/>
        <end position="390"/>
    </location>
</feature>
<keyword evidence="1" id="KW-0472">Membrane</keyword>
<reference evidence="3" key="1">
    <citation type="journal article" date="2019" name="Int. J. Syst. Evol. Microbiol.">
        <title>The Global Catalogue of Microorganisms (GCM) 10K type strain sequencing project: providing services to taxonomists for standard genome sequencing and annotation.</title>
        <authorList>
            <consortium name="The Broad Institute Genomics Platform"/>
            <consortium name="The Broad Institute Genome Sequencing Center for Infectious Disease"/>
            <person name="Wu L."/>
            <person name="Ma J."/>
        </authorList>
    </citation>
    <scope>NUCLEOTIDE SEQUENCE [LARGE SCALE GENOMIC DNA]</scope>
    <source>
        <strain evidence="3">KCTC 52232</strain>
    </source>
</reference>
<proteinExistence type="predicted"/>
<evidence type="ECO:0000313" key="3">
    <source>
        <dbReference type="Proteomes" id="UP001597601"/>
    </source>
</evidence>
<feature type="transmembrane region" description="Helical" evidence="1">
    <location>
        <begin position="212"/>
        <end position="229"/>
    </location>
</feature>
<gene>
    <name evidence="2" type="ORF">ACFSYC_05335</name>
</gene>
<dbReference type="RefSeq" id="WP_377124299.1">
    <property type="nucleotide sequence ID" value="NZ_JBHUON010000004.1"/>
</dbReference>
<accession>A0ABW5XP57</accession>
<name>A0ABW5XP57_9SPHI</name>
<feature type="transmembrane region" description="Helical" evidence="1">
    <location>
        <begin position="236"/>
        <end position="258"/>
    </location>
</feature>
<feature type="transmembrane region" description="Helical" evidence="1">
    <location>
        <begin position="307"/>
        <end position="325"/>
    </location>
</feature>
<feature type="transmembrane region" description="Helical" evidence="1">
    <location>
        <begin position="278"/>
        <end position="295"/>
    </location>
</feature>